<gene>
    <name evidence="1" type="ORF">METZ01_LOCUS28929</name>
</gene>
<organism evidence="1">
    <name type="scientific">marine metagenome</name>
    <dbReference type="NCBI Taxonomy" id="408172"/>
    <lineage>
        <taxon>unclassified sequences</taxon>
        <taxon>metagenomes</taxon>
        <taxon>ecological metagenomes</taxon>
    </lineage>
</organism>
<evidence type="ECO:0000313" key="1">
    <source>
        <dbReference type="EMBL" id="SUZ76075.1"/>
    </source>
</evidence>
<feature type="non-terminal residue" evidence="1">
    <location>
        <position position="1"/>
    </location>
</feature>
<name>A0A381Q9R9_9ZZZZ</name>
<dbReference type="EMBL" id="UINC01001264">
    <property type="protein sequence ID" value="SUZ76075.1"/>
    <property type="molecule type" value="Genomic_DNA"/>
</dbReference>
<dbReference type="PANTHER" id="PTHR35146">
    <property type="entry name" value="UPF0178 PROTEIN YAII"/>
    <property type="match status" value="1"/>
</dbReference>
<dbReference type="Pfam" id="PF02639">
    <property type="entry name" value="DUF188"/>
    <property type="match status" value="1"/>
</dbReference>
<reference evidence="1" key="1">
    <citation type="submission" date="2018-05" db="EMBL/GenBank/DDBJ databases">
        <authorList>
            <person name="Lanie J.A."/>
            <person name="Ng W.-L."/>
            <person name="Kazmierczak K.M."/>
            <person name="Andrzejewski T.M."/>
            <person name="Davidsen T.M."/>
            <person name="Wayne K.J."/>
            <person name="Tettelin H."/>
            <person name="Glass J.I."/>
            <person name="Rusch D."/>
            <person name="Podicherti R."/>
            <person name="Tsui H.-C.T."/>
            <person name="Winkler M.E."/>
        </authorList>
    </citation>
    <scope>NUCLEOTIDE SEQUENCE</scope>
</reference>
<dbReference type="InterPro" id="IPR003791">
    <property type="entry name" value="UPF0178"/>
</dbReference>
<accession>A0A381Q9R9</accession>
<protein>
    <submittedName>
        <fullName evidence="1">Uncharacterized protein</fullName>
    </submittedName>
</protein>
<sequence>VLLVSNAWLRAPNEEWVQVVVVGAELDAADAWIVEHVTEDDIVVTADIPLAALCLEKGSSVLGPRGRPFTEDSIGGALATRELMSQLREMGEVTGGPPAFEKRDRSQFLQALDQMVHAIRKRPR</sequence>
<dbReference type="AlphaFoldDB" id="A0A381Q9R9"/>
<dbReference type="NCBIfam" id="NF001095">
    <property type="entry name" value="PRK00124.1"/>
    <property type="match status" value="1"/>
</dbReference>
<proteinExistence type="predicted"/>
<dbReference type="PANTHER" id="PTHR35146:SF1">
    <property type="entry name" value="UPF0178 PROTEIN YAII"/>
    <property type="match status" value="1"/>
</dbReference>